<dbReference type="AlphaFoldDB" id="A0AA96Y6K7"/>
<evidence type="ECO:0000313" key="3">
    <source>
        <dbReference type="EMBL" id="WOB44496.1"/>
    </source>
</evidence>
<evidence type="ECO:0000256" key="1">
    <source>
        <dbReference type="SAM" id="MobiDB-lite"/>
    </source>
</evidence>
<dbReference type="PANTHER" id="PTHR43179:SF7">
    <property type="entry name" value="RHAMNOSYLTRANSFERASE WBBL"/>
    <property type="match status" value="1"/>
</dbReference>
<dbReference type="Gene3D" id="3.90.550.10">
    <property type="entry name" value="Spore Coat Polysaccharide Biosynthesis Protein SpsA, Chain A"/>
    <property type="match status" value="1"/>
</dbReference>
<dbReference type="InterPro" id="IPR001173">
    <property type="entry name" value="Glyco_trans_2-like"/>
</dbReference>
<protein>
    <submittedName>
        <fullName evidence="3">Glycosyltransferase</fullName>
    </submittedName>
</protein>
<organism evidence="3">
    <name type="scientific">Thermoleptolyngbya oregonensis NK1-22</name>
    <dbReference type="NCBI Taxonomy" id="2547457"/>
    <lineage>
        <taxon>Bacteria</taxon>
        <taxon>Bacillati</taxon>
        <taxon>Cyanobacteriota</taxon>
        <taxon>Cyanophyceae</taxon>
        <taxon>Oculatellales</taxon>
        <taxon>Oculatellaceae</taxon>
        <taxon>Thermoleptolyngbya</taxon>
    </lineage>
</organism>
<dbReference type="Pfam" id="PF00535">
    <property type="entry name" value="Glycos_transf_2"/>
    <property type="match status" value="1"/>
</dbReference>
<reference evidence="3" key="1">
    <citation type="submission" date="2020-05" db="EMBL/GenBank/DDBJ databases">
        <authorList>
            <person name="Zhu T."/>
            <person name="Keshari N."/>
            <person name="Lu X."/>
        </authorList>
    </citation>
    <scope>NUCLEOTIDE SEQUENCE</scope>
    <source>
        <strain evidence="3">NK1-22</strain>
    </source>
</reference>
<gene>
    <name evidence="3" type="ORF">HNI00_16055</name>
</gene>
<sequence>MPPVTLIVTQRERFSPSQVSLDSLLASYGDYPFRLIYVDGNSPTPVRHYLERQAATYPWMMLIRRERYLRSNEARNLALPWVERPEYVVFLDNDVVVQPGWLRSLVLAAEAEHAAITAPLILQGNPHSDRLEIHVAGIATRFHPRRWGKRWFEQKQLMAGVPLAQAEPQLRRQEVDSAEFHCLMVRWDVLQRVRLDERFDSLASHTDVSFQVAALGGRHILEPSARVIFLNPELVPQFDATDLPFYRFKWSEGYTARNFAHAVRKWGLAADDPSIGSIWRWVIKNRQIPARLSVQDGSLEERLLTLCGDRRCPGWLRMAIEGWVLRANFPLEGFPVAKPNASVSRTDQTGQTQTGQTQTYQTYQT</sequence>
<feature type="compositionally biased region" description="Low complexity" evidence="1">
    <location>
        <begin position="348"/>
        <end position="365"/>
    </location>
</feature>
<dbReference type="EMBL" id="CP053540">
    <property type="protein sequence ID" value="WOB44496.1"/>
    <property type="molecule type" value="Genomic_DNA"/>
</dbReference>
<feature type="region of interest" description="Disordered" evidence="1">
    <location>
        <begin position="340"/>
        <end position="365"/>
    </location>
</feature>
<dbReference type="KEGG" id="tog:HNI00_16055"/>
<dbReference type="RefSeq" id="WP_316787565.1">
    <property type="nucleotide sequence ID" value="NZ_CP053540.1"/>
</dbReference>
<dbReference type="PANTHER" id="PTHR43179">
    <property type="entry name" value="RHAMNOSYLTRANSFERASE WBBL"/>
    <property type="match status" value="1"/>
</dbReference>
<dbReference type="InterPro" id="IPR029044">
    <property type="entry name" value="Nucleotide-diphossugar_trans"/>
</dbReference>
<dbReference type="SUPFAM" id="SSF53448">
    <property type="entry name" value="Nucleotide-diphospho-sugar transferases"/>
    <property type="match status" value="1"/>
</dbReference>
<name>A0AA96Y6K7_9CYAN</name>
<feature type="domain" description="Glycosyltransferase 2-like" evidence="2">
    <location>
        <begin position="20"/>
        <end position="134"/>
    </location>
</feature>
<proteinExistence type="predicted"/>
<accession>A0AA96Y6K7</accession>
<evidence type="ECO:0000259" key="2">
    <source>
        <dbReference type="Pfam" id="PF00535"/>
    </source>
</evidence>